<keyword evidence="4" id="KW-0677">Repeat</keyword>
<evidence type="ECO:0000256" key="7">
    <source>
        <dbReference type="ARBA" id="ARBA00023015"/>
    </source>
</evidence>
<feature type="domain" description="C2H2-type" evidence="13">
    <location>
        <begin position="683"/>
        <end position="705"/>
    </location>
</feature>
<dbReference type="PANTHER" id="PTHR47222">
    <property type="entry name" value="ZINC FINGER PROTEIN 532-RELATED"/>
    <property type="match status" value="1"/>
</dbReference>
<comment type="subcellular location">
    <subcellularLocation>
        <location evidence="2">Nucleus</location>
    </subcellularLocation>
</comment>
<keyword evidence="5 11" id="KW-0863">Zinc-finger</keyword>
<evidence type="ECO:0000256" key="1">
    <source>
        <dbReference type="ARBA" id="ARBA00003767"/>
    </source>
</evidence>
<feature type="compositionally biased region" description="Polar residues" evidence="12">
    <location>
        <begin position="21"/>
        <end position="32"/>
    </location>
</feature>
<dbReference type="Proteomes" id="UP000230750">
    <property type="component" value="Unassembled WGS sequence"/>
</dbReference>
<evidence type="ECO:0000313" key="14">
    <source>
        <dbReference type="EMBL" id="PIK35836.1"/>
    </source>
</evidence>
<dbReference type="Pfam" id="PF00096">
    <property type="entry name" value="zf-C2H2"/>
    <property type="match status" value="1"/>
</dbReference>
<keyword evidence="9" id="KW-0804">Transcription</keyword>
<evidence type="ECO:0000256" key="5">
    <source>
        <dbReference type="ARBA" id="ARBA00022771"/>
    </source>
</evidence>
<evidence type="ECO:0000313" key="15">
    <source>
        <dbReference type="Proteomes" id="UP000230750"/>
    </source>
</evidence>
<dbReference type="SMART" id="SM00355">
    <property type="entry name" value="ZnF_C2H2"/>
    <property type="match status" value="11"/>
</dbReference>
<dbReference type="AlphaFoldDB" id="A0A2G8JJA7"/>
<dbReference type="PANTHER" id="PTHR47222:SF5">
    <property type="entry name" value="LOW QUALITY PROTEIN: ZINC FINGER PROTEIN 532-LIKE"/>
    <property type="match status" value="1"/>
</dbReference>
<dbReference type="GO" id="GO:0005634">
    <property type="term" value="C:nucleus"/>
    <property type="evidence" value="ECO:0007669"/>
    <property type="project" value="UniProtKB-SubCell"/>
</dbReference>
<gene>
    <name evidence="14" type="ORF">BSL78_27334</name>
</gene>
<evidence type="ECO:0000256" key="4">
    <source>
        <dbReference type="ARBA" id="ARBA00022737"/>
    </source>
</evidence>
<feature type="domain" description="C2H2-type" evidence="13">
    <location>
        <begin position="320"/>
        <end position="348"/>
    </location>
</feature>
<feature type="domain" description="C2H2-type" evidence="13">
    <location>
        <begin position="611"/>
        <end position="639"/>
    </location>
</feature>
<dbReference type="InterPro" id="IPR045914">
    <property type="entry name" value="Zn532-like"/>
</dbReference>
<feature type="compositionally biased region" description="Polar residues" evidence="12">
    <location>
        <begin position="525"/>
        <end position="556"/>
    </location>
</feature>
<dbReference type="SUPFAM" id="SSF57667">
    <property type="entry name" value="beta-beta-alpha zinc fingers"/>
    <property type="match status" value="2"/>
</dbReference>
<dbReference type="GO" id="GO:0003677">
    <property type="term" value="F:DNA binding"/>
    <property type="evidence" value="ECO:0007669"/>
    <property type="project" value="UniProtKB-KW"/>
</dbReference>
<evidence type="ECO:0000256" key="8">
    <source>
        <dbReference type="ARBA" id="ARBA00023125"/>
    </source>
</evidence>
<feature type="region of interest" description="Disordered" evidence="12">
    <location>
        <begin position="525"/>
        <end position="572"/>
    </location>
</feature>
<comment type="function">
    <text evidence="1">May be involved in transcriptional regulation.</text>
</comment>
<reference evidence="14 15" key="1">
    <citation type="journal article" date="2017" name="PLoS Biol.">
        <title>The sea cucumber genome provides insights into morphological evolution and visceral regeneration.</title>
        <authorList>
            <person name="Zhang X."/>
            <person name="Sun L."/>
            <person name="Yuan J."/>
            <person name="Sun Y."/>
            <person name="Gao Y."/>
            <person name="Zhang L."/>
            <person name="Li S."/>
            <person name="Dai H."/>
            <person name="Hamel J.F."/>
            <person name="Liu C."/>
            <person name="Yu Y."/>
            <person name="Liu S."/>
            <person name="Lin W."/>
            <person name="Guo K."/>
            <person name="Jin S."/>
            <person name="Xu P."/>
            <person name="Storey K.B."/>
            <person name="Huan P."/>
            <person name="Zhang T."/>
            <person name="Zhou Y."/>
            <person name="Zhang J."/>
            <person name="Lin C."/>
            <person name="Li X."/>
            <person name="Xing L."/>
            <person name="Huo D."/>
            <person name="Sun M."/>
            <person name="Wang L."/>
            <person name="Mercier A."/>
            <person name="Li F."/>
            <person name="Yang H."/>
            <person name="Xiang J."/>
        </authorList>
    </citation>
    <scope>NUCLEOTIDE SEQUENCE [LARGE SCALE GENOMIC DNA]</scope>
    <source>
        <strain evidence="14">Shaxun</strain>
        <tissue evidence="14">Muscle</tissue>
    </source>
</reference>
<keyword evidence="3" id="KW-0479">Metal-binding</keyword>
<dbReference type="PROSITE" id="PS00028">
    <property type="entry name" value="ZINC_FINGER_C2H2_1"/>
    <property type="match status" value="4"/>
</dbReference>
<evidence type="ECO:0000256" key="9">
    <source>
        <dbReference type="ARBA" id="ARBA00023163"/>
    </source>
</evidence>
<evidence type="ECO:0000256" key="10">
    <source>
        <dbReference type="ARBA" id="ARBA00023242"/>
    </source>
</evidence>
<dbReference type="Pfam" id="PF25412">
    <property type="entry name" value="zf-C2H2_ZNF592"/>
    <property type="match status" value="1"/>
</dbReference>
<dbReference type="STRING" id="307972.A0A2G8JJA7"/>
<organism evidence="14 15">
    <name type="scientific">Stichopus japonicus</name>
    <name type="common">Sea cucumber</name>
    <dbReference type="NCBI Taxonomy" id="307972"/>
    <lineage>
        <taxon>Eukaryota</taxon>
        <taxon>Metazoa</taxon>
        <taxon>Echinodermata</taxon>
        <taxon>Eleutherozoa</taxon>
        <taxon>Echinozoa</taxon>
        <taxon>Holothuroidea</taxon>
        <taxon>Aspidochirotacea</taxon>
        <taxon>Aspidochirotida</taxon>
        <taxon>Stichopodidae</taxon>
        <taxon>Apostichopus</taxon>
    </lineage>
</organism>
<dbReference type="Gene3D" id="3.30.160.60">
    <property type="entry name" value="Classic Zinc Finger"/>
    <property type="match status" value="4"/>
</dbReference>
<dbReference type="GO" id="GO:0008270">
    <property type="term" value="F:zinc ion binding"/>
    <property type="evidence" value="ECO:0007669"/>
    <property type="project" value="UniProtKB-KW"/>
</dbReference>
<evidence type="ECO:0000256" key="3">
    <source>
        <dbReference type="ARBA" id="ARBA00022723"/>
    </source>
</evidence>
<comment type="caution">
    <text evidence="14">The sequence shown here is derived from an EMBL/GenBank/DDBJ whole genome shotgun (WGS) entry which is preliminary data.</text>
</comment>
<keyword evidence="10" id="KW-0539">Nucleus</keyword>
<keyword evidence="15" id="KW-1185">Reference proteome</keyword>
<dbReference type="Pfam" id="PF16622">
    <property type="entry name" value="zf-C2H2_11"/>
    <property type="match status" value="1"/>
</dbReference>
<name>A0A2G8JJA7_STIJA</name>
<sequence length="724" mass="81492">MSEDGEFDDLLAAFNIPLADGQSNKSKQTSAATDLMSPKKLALNGNASTCEKTDIETEDDEGWIIDEGDASQPANTSEDQDHHTKNGENTVHLSAYKEYDAPVEGYNCKACGYRFLSERSLLAHLQRPSLLIKYLCDICCSQRSFYNKCSLWTHILSHTKNAYKNLDKFARTITVKPISRKQFLSYNFGASCPLTLQDYEATRDEKVNCPACSEKLQGSVSDHLGRFDNANMSECRTCKRLLKNPCERQLHKDVHDKGRYCPGCGVEHMNLKEYYQHGKSGSCLYWLSSPILVCWICCSSFYHLDLFMRHICNHHSLSYYKCTHCQLAFRNFNALNLHLTKDHSTMKESPGKPFQRRILKCPLCKNVFSNPEAIFTHFRNSHRSYVFERIKRVAYRCSLCPNPRNFVDRYGLLSHLKTAHTGCGNPVICDLCGKDAFSSVLALRGHRLACLQATWQVEKHVINSEDRQKTSVASLPTKTKRVLQCSLCPSSNKVFYSSVAGYKSHFTSAHSGVTPLPVEVDLVTTGSNPSKPGSNMQVNPSMVPTPKAVSTGSSKRSIIDVNAPSKDQQESKKIKLTPKVHRSCIKCGFNSVDWDKFVAHIKTHKENSAHVQCQECGLCFRSQIAVTRHMAMKHLIQTPIEPIAMPKFSPVVRSPVKHKSPKEEIPPPKVTLTPKVKSEAATMECTVCYRLFTTDVLLRNHMRTHGMAFIRSSKRSSTPKVEAV</sequence>
<keyword evidence="8" id="KW-0238">DNA-binding</keyword>
<feature type="region of interest" description="Disordered" evidence="12">
    <location>
        <begin position="18"/>
        <end position="37"/>
    </location>
</feature>
<dbReference type="InterPro" id="IPR036236">
    <property type="entry name" value="Znf_C2H2_sf"/>
</dbReference>
<dbReference type="InterPro" id="IPR013087">
    <property type="entry name" value="Znf_C2H2_type"/>
</dbReference>
<dbReference type="OrthoDB" id="7312725at2759"/>
<proteinExistence type="predicted"/>
<accession>A0A2G8JJA7</accession>
<evidence type="ECO:0000256" key="11">
    <source>
        <dbReference type="PROSITE-ProRule" id="PRU00042"/>
    </source>
</evidence>
<protein>
    <submittedName>
        <fullName evidence="14">Putative zinc finger protein</fullName>
    </submittedName>
</protein>
<evidence type="ECO:0000256" key="12">
    <source>
        <dbReference type="SAM" id="MobiDB-lite"/>
    </source>
</evidence>
<feature type="region of interest" description="Disordered" evidence="12">
    <location>
        <begin position="66"/>
        <end position="88"/>
    </location>
</feature>
<evidence type="ECO:0000256" key="6">
    <source>
        <dbReference type="ARBA" id="ARBA00022833"/>
    </source>
</evidence>
<dbReference type="PROSITE" id="PS50157">
    <property type="entry name" value="ZINC_FINGER_C2H2_2"/>
    <property type="match status" value="3"/>
</dbReference>
<evidence type="ECO:0000259" key="13">
    <source>
        <dbReference type="PROSITE" id="PS50157"/>
    </source>
</evidence>
<dbReference type="InterPro" id="IPR057356">
    <property type="entry name" value="Znf-C2H2_ZNF592"/>
</dbReference>
<dbReference type="EMBL" id="MRZV01001802">
    <property type="protein sequence ID" value="PIK35836.1"/>
    <property type="molecule type" value="Genomic_DNA"/>
</dbReference>
<keyword evidence="6" id="KW-0862">Zinc</keyword>
<keyword evidence="7" id="KW-0805">Transcription regulation</keyword>
<dbReference type="InterPro" id="IPR041697">
    <property type="entry name" value="Znf-C2H2_11"/>
</dbReference>
<evidence type="ECO:0000256" key="2">
    <source>
        <dbReference type="ARBA" id="ARBA00004123"/>
    </source>
</evidence>